<reference evidence="2 3" key="1">
    <citation type="submission" date="2024-03" db="EMBL/GenBank/DDBJ databases">
        <authorList>
            <person name="Jo J.-H."/>
        </authorList>
    </citation>
    <scope>NUCLEOTIDE SEQUENCE [LARGE SCALE GENOMIC DNA]</scope>
    <source>
        <strain evidence="2 3">PS1R-30</strain>
    </source>
</reference>
<dbReference type="InterPro" id="IPR029058">
    <property type="entry name" value="AB_hydrolase_fold"/>
</dbReference>
<name>A0ABU8RT39_9SPHN</name>
<gene>
    <name evidence="2" type="ORF">WG901_04395</name>
</gene>
<proteinExistence type="predicted"/>
<dbReference type="InterPro" id="IPR050471">
    <property type="entry name" value="AB_hydrolase"/>
</dbReference>
<dbReference type="GO" id="GO:0016787">
    <property type="term" value="F:hydrolase activity"/>
    <property type="evidence" value="ECO:0007669"/>
    <property type="project" value="UniProtKB-KW"/>
</dbReference>
<evidence type="ECO:0000313" key="3">
    <source>
        <dbReference type="Proteomes" id="UP001361239"/>
    </source>
</evidence>
<protein>
    <submittedName>
        <fullName evidence="2">Alpha/beta hydrolase</fullName>
    </submittedName>
</protein>
<dbReference type="RefSeq" id="WP_339585790.1">
    <property type="nucleotide sequence ID" value="NZ_JBBHJZ010000001.1"/>
</dbReference>
<keyword evidence="2" id="KW-0378">Hydrolase</keyword>
<dbReference type="PANTHER" id="PTHR43433:SF5">
    <property type="entry name" value="AB HYDROLASE-1 DOMAIN-CONTAINING PROTEIN"/>
    <property type="match status" value="1"/>
</dbReference>
<dbReference type="PANTHER" id="PTHR43433">
    <property type="entry name" value="HYDROLASE, ALPHA/BETA FOLD FAMILY PROTEIN"/>
    <property type="match status" value="1"/>
</dbReference>
<evidence type="ECO:0000313" key="2">
    <source>
        <dbReference type="EMBL" id="MEJ5975861.1"/>
    </source>
</evidence>
<organism evidence="2 3">
    <name type="scientific">Novosphingobium anseongense</name>
    <dbReference type="NCBI Taxonomy" id="3133436"/>
    <lineage>
        <taxon>Bacteria</taxon>
        <taxon>Pseudomonadati</taxon>
        <taxon>Pseudomonadota</taxon>
        <taxon>Alphaproteobacteria</taxon>
        <taxon>Sphingomonadales</taxon>
        <taxon>Sphingomonadaceae</taxon>
        <taxon>Novosphingobium</taxon>
    </lineage>
</organism>
<dbReference type="SUPFAM" id="SSF53474">
    <property type="entry name" value="alpha/beta-Hydrolases"/>
    <property type="match status" value="1"/>
</dbReference>
<feature type="domain" description="AB hydrolase-1" evidence="1">
    <location>
        <begin position="22"/>
        <end position="276"/>
    </location>
</feature>
<keyword evidence="3" id="KW-1185">Reference proteome</keyword>
<dbReference type="Pfam" id="PF00561">
    <property type="entry name" value="Abhydrolase_1"/>
    <property type="match status" value="1"/>
</dbReference>
<dbReference type="InterPro" id="IPR000073">
    <property type="entry name" value="AB_hydrolase_1"/>
</dbReference>
<dbReference type="Proteomes" id="UP001361239">
    <property type="component" value="Unassembled WGS sequence"/>
</dbReference>
<dbReference type="EMBL" id="JBBHJZ010000001">
    <property type="protein sequence ID" value="MEJ5975861.1"/>
    <property type="molecule type" value="Genomic_DNA"/>
</dbReference>
<accession>A0ABU8RT39</accession>
<comment type="caution">
    <text evidence="2">The sequence shown here is derived from an EMBL/GenBank/DDBJ whole genome shotgun (WGS) entry which is preliminary data.</text>
</comment>
<sequence>MARVQTNGIAIEYEISGPADGPVLLMIHGVGAQLIRWPPALIERFEQAGFRTLRFDNRDIGLSSHMDHLGLPDIAAAVAARQAGEEPVLPYTLSDMAADTIGLLDAHGIGQVHVLGVSLGGMVAQVLAIEYAARVRSLALFTTQSGNIDLPPSQPEALAILSQPAPDPAHDRETFLAHQVKLNRALGSPLYRAPEEDLRRFAGLAADRAYNPAGAARQLAAARGAADRRPALRTLSVPTLVVHGADDPLIRREAGHDLARSIPGAWLLEASGMGHDLPGELLDLFAANVLANCARAA</sequence>
<evidence type="ECO:0000259" key="1">
    <source>
        <dbReference type="Pfam" id="PF00561"/>
    </source>
</evidence>
<dbReference type="Gene3D" id="3.40.50.1820">
    <property type="entry name" value="alpha/beta hydrolase"/>
    <property type="match status" value="1"/>
</dbReference>